<comment type="catalytic activity">
    <reaction evidence="6">
        <text>a 2'-deoxycytidine in DNA + S-adenosyl-L-methionine = a 5-methyl-2'-deoxycytidine in DNA + S-adenosyl-L-homocysteine + H(+)</text>
        <dbReference type="Rhea" id="RHEA:13681"/>
        <dbReference type="Rhea" id="RHEA-COMP:11369"/>
        <dbReference type="Rhea" id="RHEA-COMP:11370"/>
        <dbReference type="ChEBI" id="CHEBI:15378"/>
        <dbReference type="ChEBI" id="CHEBI:57856"/>
        <dbReference type="ChEBI" id="CHEBI:59789"/>
        <dbReference type="ChEBI" id="CHEBI:85452"/>
        <dbReference type="ChEBI" id="CHEBI:85454"/>
        <dbReference type="EC" id="2.1.1.37"/>
    </reaction>
</comment>
<keyword evidence="2 7" id="KW-0489">Methyltransferase</keyword>
<dbReference type="GO" id="GO:0003886">
    <property type="term" value="F:DNA (cytosine-5-)-methyltransferase activity"/>
    <property type="evidence" value="ECO:0007669"/>
    <property type="project" value="UniProtKB-EC"/>
</dbReference>
<comment type="similarity">
    <text evidence="7">Belongs to the class I-like SAM-binding methyltransferase superfamily. C5-methyltransferase family.</text>
</comment>
<gene>
    <name evidence="9" type="ORF">D8780_12525</name>
</gene>
<accession>A0A3L7JFM6</accession>
<dbReference type="PANTHER" id="PTHR46098">
    <property type="entry name" value="TRNA (CYTOSINE(38)-C(5))-METHYLTRANSFERASE"/>
    <property type="match status" value="1"/>
</dbReference>
<proteinExistence type="inferred from homology"/>
<protein>
    <recommendedName>
        <fullName evidence="1">DNA (cytosine-5-)-methyltransferase</fullName>
        <ecNumber evidence="1">2.1.1.37</ecNumber>
    </recommendedName>
</protein>
<dbReference type="PROSITE" id="PS51679">
    <property type="entry name" value="SAM_MT_C5"/>
    <property type="match status" value="1"/>
</dbReference>
<evidence type="ECO:0000256" key="3">
    <source>
        <dbReference type="ARBA" id="ARBA00022679"/>
    </source>
</evidence>
<feature type="active site" evidence="7">
    <location>
        <position position="67"/>
    </location>
</feature>
<evidence type="ECO:0000256" key="7">
    <source>
        <dbReference type="PROSITE-ProRule" id="PRU01016"/>
    </source>
</evidence>
<dbReference type="GO" id="GO:0009307">
    <property type="term" value="P:DNA restriction-modification system"/>
    <property type="evidence" value="ECO:0007669"/>
    <property type="project" value="UniProtKB-KW"/>
</dbReference>
<keyword evidence="4 7" id="KW-0949">S-adenosyl-L-methionine</keyword>
<dbReference type="Proteomes" id="UP000281094">
    <property type="component" value="Unassembled WGS sequence"/>
</dbReference>
<evidence type="ECO:0000256" key="6">
    <source>
        <dbReference type="ARBA" id="ARBA00047422"/>
    </source>
</evidence>
<dbReference type="GO" id="GO:0032259">
    <property type="term" value="P:methylation"/>
    <property type="evidence" value="ECO:0007669"/>
    <property type="project" value="UniProtKB-KW"/>
</dbReference>
<evidence type="ECO:0000256" key="4">
    <source>
        <dbReference type="ARBA" id="ARBA00022691"/>
    </source>
</evidence>
<evidence type="ECO:0000256" key="8">
    <source>
        <dbReference type="SAM" id="MobiDB-lite"/>
    </source>
</evidence>
<dbReference type="PANTHER" id="PTHR46098:SF1">
    <property type="entry name" value="TRNA (CYTOSINE(38)-C(5))-METHYLTRANSFERASE"/>
    <property type="match status" value="1"/>
</dbReference>
<organism evidence="9 10">
    <name type="scientific">Notoacmeibacter ruber</name>
    <dbReference type="NCBI Taxonomy" id="2670375"/>
    <lineage>
        <taxon>Bacteria</taxon>
        <taxon>Pseudomonadati</taxon>
        <taxon>Pseudomonadota</taxon>
        <taxon>Alphaproteobacteria</taxon>
        <taxon>Hyphomicrobiales</taxon>
        <taxon>Notoacmeibacteraceae</taxon>
        <taxon>Notoacmeibacter</taxon>
    </lineage>
</organism>
<evidence type="ECO:0000313" key="10">
    <source>
        <dbReference type="Proteomes" id="UP000281094"/>
    </source>
</evidence>
<evidence type="ECO:0000256" key="2">
    <source>
        <dbReference type="ARBA" id="ARBA00022603"/>
    </source>
</evidence>
<dbReference type="AlphaFoldDB" id="A0A3L7JFM6"/>
<reference evidence="9 10" key="1">
    <citation type="submission" date="2018-10" db="EMBL/GenBank/DDBJ databases">
        <title>Notoacmeibacter sp. M2BS9Y-3-1, whole genome shotgun sequence.</title>
        <authorList>
            <person name="Tuo L."/>
        </authorList>
    </citation>
    <scope>NUCLEOTIDE SEQUENCE [LARGE SCALE GENOMIC DNA]</scope>
    <source>
        <strain evidence="9 10">M2BS9Y-3-1</strain>
    </source>
</reference>
<dbReference type="Pfam" id="PF00145">
    <property type="entry name" value="DNA_methylase"/>
    <property type="match status" value="1"/>
</dbReference>
<dbReference type="InterPro" id="IPR050750">
    <property type="entry name" value="C5-MTase"/>
</dbReference>
<dbReference type="SUPFAM" id="SSF53335">
    <property type="entry name" value="S-adenosyl-L-methionine-dependent methyltransferases"/>
    <property type="match status" value="1"/>
</dbReference>
<dbReference type="InterPro" id="IPR029063">
    <property type="entry name" value="SAM-dependent_MTases_sf"/>
</dbReference>
<dbReference type="InterPro" id="IPR001525">
    <property type="entry name" value="C5_MeTfrase"/>
</dbReference>
<keyword evidence="5" id="KW-0680">Restriction system</keyword>
<dbReference type="EMBL" id="RCWN01000001">
    <property type="protein sequence ID" value="RLQ89598.1"/>
    <property type="molecule type" value="Genomic_DNA"/>
</dbReference>
<dbReference type="Gene3D" id="3.40.50.150">
    <property type="entry name" value="Vaccinia Virus protein VP39"/>
    <property type="match status" value="1"/>
</dbReference>
<feature type="region of interest" description="Disordered" evidence="8">
    <location>
        <begin position="172"/>
        <end position="210"/>
    </location>
</feature>
<evidence type="ECO:0000256" key="5">
    <source>
        <dbReference type="ARBA" id="ARBA00022747"/>
    </source>
</evidence>
<comment type="caution">
    <text evidence="9">The sequence shown here is derived from an EMBL/GenBank/DDBJ whole genome shotgun (WGS) entry which is preliminary data.</text>
</comment>
<evidence type="ECO:0000256" key="1">
    <source>
        <dbReference type="ARBA" id="ARBA00011975"/>
    </source>
</evidence>
<name>A0A3L7JFM6_9HYPH</name>
<dbReference type="EC" id="2.1.1.37" evidence="1"/>
<sequence length="282" mass="30991">MELGLHVAEPGYRTVCYVEREAFAASVLVARMADAALDHAPVWDDVTTFDGRAWRGKVHILTAGYPCQPFSFAGRRNGADDPRHLWPHVERIAREARPEWLFFENVEGHLTLGAAEVFDAIRAMDYTPKAGLFSALETGASHLRRRLFVVAHANEIPLLQQGGDRVCESRPALQERSDAGRQATGPRQGSTHLDADVAHGEGNGNAAPNEWRLPTFAPPPHHFADWGAILGRRPELQPELFGLDDGMADRMDRSDAAGNGVVSLAAAYAWRTLKAAHLRARP</sequence>
<keyword evidence="10" id="KW-1185">Reference proteome</keyword>
<keyword evidence="3 7" id="KW-0808">Transferase</keyword>
<evidence type="ECO:0000313" key="9">
    <source>
        <dbReference type="EMBL" id="RLQ89598.1"/>
    </source>
</evidence>